<gene>
    <name evidence="2" type="ORF">BDN70DRAFT_770432</name>
</gene>
<dbReference type="Proteomes" id="UP000807469">
    <property type="component" value="Unassembled WGS sequence"/>
</dbReference>
<accession>A0A9P5Z9E7</accession>
<sequence>WTSTLGRTIIREIIEARIPQWPNGPHDSQVDCWAHSLQGIPTLLIASTGWGKTAAFFGPILVLQHLLQHPNPAIPNVPTKPVALVVTPLIELGNAHVRSFS</sequence>
<dbReference type="GO" id="GO:0005524">
    <property type="term" value="F:ATP binding"/>
    <property type="evidence" value="ECO:0007669"/>
    <property type="project" value="InterPro"/>
</dbReference>
<evidence type="ECO:0000259" key="1">
    <source>
        <dbReference type="Pfam" id="PF00270"/>
    </source>
</evidence>
<name>A0A9P5Z9E7_9AGAR</name>
<feature type="non-terminal residue" evidence="2">
    <location>
        <position position="1"/>
    </location>
</feature>
<feature type="domain" description="DEAD/DEAH-box helicase" evidence="1">
    <location>
        <begin position="29"/>
        <end position="100"/>
    </location>
</feature>
<keyword evidence="3" id="KW-1185">Reference proteome</keyword>
<comment type="caution">
    <text evidence="2">The sequence shown here is derived from an EMBL/GenBank/DDBJ whole genome shotgun (WGS) entry which is preliminary data.</text>
</comment>
<dbReference type="InterPro" id="IPR027417">
    <property type="entry name" value="P-loop_NTPase"/>
</dbReference>
<dbReference type="Pfam" id="PF00270">
    <property type="entry name" value="DEAD"/>
    <property type="match status" value="1"/>
</dbReference>
<dbReference type="EMBL" id="MU155163">
    <property type="protein sequence ID" value="KAF9482610.1"/>
    <property type="molecule type" value="Genomic_DNA"/>
</dbReference>
<dbReference type="SUPFAM" id="SSF52540">
    <property type="entry name" value="P-loop containing nucleoside triphosphate hydrolases"/>
    <property type="match status" value="1"/>
</dbReference>
<dbReference type="OrthoDB" id="3260945at2759"/>
<dbReference type="InterPro" id="IPR011545">
    <property type="entry name" value="DEAD/DEAH_box_helicase_dom"/>
</dbReference>
<reference evidence="2" key="1">
    <citation type="submission" date="2020-11" db="EMBL/GenBank/DDBJ databases">
        <authorList>
            <consortium name="DOE Joint Genome Institute"/>
            <person name="Ahrendt S."/>
            <person name="Riley R."/>
            <person name="Andreopoulos W."/>
            <person name="Labutti K."/>
            <person name="Pangilinan J."/>
            <person name="Ruiz-Duenas F.J."/>
            <person name="Barrasa J.M."/>
            <person name="Sanchez-Garcia M."/>
            <person name="Camarero S."/>
            <person name="Miyauchi S."/>
            <person name="Serrano A."/>
            <person name="Linde D."/>
            <person name="Babiker R."/>
            <person name="Drula E."/>
            <person name="Ayuso-Fernandez I."/>
            <person name="Pacheco R."/>
            <person name="Padilla G."/>
            <person name="Ferreira P."/>
            <person name="Barriuso J."/>
            <person name="Kellner H."/>
            <person name="Castanera R."/>
            <person name="Alfaro M."/>
            <person name="Ramirez L."/>
            <person name="Pisabarro A.G."/>
            <person name="Kuo A."/>
            <person name="Tritt A."/>
            <person name="Lipzen A."/>
            <person name="He G."/>
            <person name="Yan M."/>
            <person name="Ng V."/>
            <person name="Cullen D."/>
            <person name="Martin F."/>
            <person name="Rosso M.-N."/>
            <person name="Henrissat B."/>
            <person name="Hibbett D."/>
            <person name="Martinez A.T."/>
            <person name="Grigoriev I.V."/>
        </authorList>
    </citation>
    <scope>NUCLEOTIDE SEQUENCE</scope>
    <source>
        <strain evidence="2">CIRM-BRFM 674</strain>
    </source>
</reference>
<evidence type="ECO:0000313" key="2">
    <source>
        <dbReference type="EMBL" id="KAF9482610.1"/>
    </source>
</evidence>
<proteinExistence type="predicted"/>
<dbReference type="Gene3D" id="3.40.50.300">
    <property type="entry name" value="P-loop containing nucleotide triphosphate hydrolases"/>
    <property type="match status" value="1"/>
</dbReference>
<organism evidence="2 3">
    <name type="scientific">Pholiota conissans</name>
    <dbReference type="NCBI Taxonomy" id="109636"/>
    <lineage>
        <taxon>Eukaryota</taxon>
        <taxon>Fungi</taxon>
        <taxon>Dikarya</taxon>
        <taxon>Basidiomycota</taxon>
        <taxon>Agaricomycotina</taxon>
        <taxon>Agaricomycetes</taxon>
        <taxon>Agaricomycetidae</taxon>
        <taxon>Agaricales</taxon>
        <taxon>Agaricineae</taxon>
        <taxon>Strophariaceae</taxon>
        <taxon>Pholiota</taxon>
    </lineage>
</organism>
<protein>
    <recommendedName>
        <fullName evidence="1">DEAD/DEAH-box helicase domain-containing protein</fullName>
    </recommendedName>
</protein>
<feature type="non-terminal residue" evidence="2">
    <location>
        <position position="101"/>
    </location>
</feature>
<dbReference type="GO" id="GO:0003676">
    <property type="term" value="F:nucleic acid binding"/>
    <property type="evidence" value="ECO:0007669"/>
    <property type="project" value="InterPro"/>
</dbReference>
<evidence type="ECO:0000313" key="3">
    <source>
        <dbReference type="Proteomes" id="UP000807469"/>
    </source>
</evidence>
<dbReference type="AlphaFoldDB" id="A0A9P5Z9E7"/>